<protein>
    <submittedName>
        <fullName evidence="1">Uncharacterized protein</fullName>
    </submittedName>
</protein>
<dbReference type="AlphaFoldDB" id="A0A0V0QSD3"/>
<organism evidence="1 2">
    <name type="scientific">Pseudocohnilembus persalinus</name>
    <name type="common">Ciliate</name>
    <dbReference type="NCBI Taxonomy" id="266149"/>
    <lineage>
        <taxon>Eukaryota</taxon>
        <taxon>Sar</taxon>
        <taxon>Alveolata</taxon>
        <taxon>Ciliophora</taxon>
        <taxon>Intramacronucleata</taxon>
        <taxon>Oligohymenophorea</taxon>
        <taxon>Scuticociliatia</taxon>
        <taxon>Philasterida</taxon>
        <taxon>Pseudocohnilembidae</taxon>
        <taxon>Pseudocohnilembus</taxon>
    </lineage>
</organism>
<proteinExistence type="predicted"/>
<reference evidence="1 2" key="1">
    <citation type="journal article" date="2015" name="Sci. Rep.">
        <title>Genome of the facultative scuticociliatosis pathogen Pseudocohnilembus persalinus provides insight into its virulence through horizontal gene transfer.</title>
        <authorList>
            <person name="Xiong J."/>
            <person name="Wang G."/>
            <person name="Cheng J."/>
            <person name="Tian M."/>
            <person name="Pan X."/>
            <person name="Warren A."/>
            <person name="Jiang C."/>
            <person name="Yuan D."/>
            <person name="Miao W."/>
        </authorList>
    </citation>
    <scope>NUCLEOTIDE SEQUENCE [LARGE SCALE GENOMIC DNA]</scope>
    <source>
        <strain evidence="1">36N120E</strain>
    </source>
</reference>
<dbReference type="Proteomes" id="UP000054937">
    <property type="component" value="Unassembled WGS sequence"/>
</dbReference>
<sequence length="123" mass="14525">MNEEYHELIIENGFLIYTLVNLYLENYKIDQQEEEDDEMNEYLNEFKREQEEKGLFGKDNIFGQLVSLGDGLVQAGLKKRHQRGDQIFQREFCLDRNSEGLKAQYNYFSAFAVLQIVKIGCQK</sequence>
<gene>
    <name evidence="1" type="ORF">PPERSA_06836</name>
</gene>
<evidence type="ECO:0000313" key="1">
    <source>
        <dbReference type="EMBL" id="KRX05202.1"/>
    </source>
</evidence>
<comment type="caution">
    <text evidence="1">The sequence shown here is derived from an EMBL/GenBank/DDBJ whole genome shotgun (WGS) entry which is preliminary data.</text>
</comment>
<dbReference type="EMBL" id="LDAU01000110">
    <property type="protein sequence ID" value="KRX05202.1"/>
    <property type="molecule type" value="Genomic_DNA"/>
</dbReference>
<accession>A0A0V0QSD3</accession>
<name>A0A0V0QSD3_PSEPJ</name>
<evidence type="ECO:0000313" key="2">
    <source>
        <dbReference type="Proteomes" id="UP000054937"/>
    </source>
</evidence>
<dbReference type="InParanoid" id="A0A0V0QSD3"/>
<keyword evidence="2" id="KW-1185">Reference proteome</keyword>